<comment type="caution">
    <text evidence="3">The sequence shown here is derived from an EMBL/GenBank/DDBJ whole genome shotgun (WGS) entry which is preliminary data.</text>
</comment>
<sequence length="358" mass="40324">MLFDLHPKESPDELYGRSEEIKEVIRLIKSGNWVAVLGPRMIGKSSLLKACRKPLEEEGYKTIYLNLWGIKSLNGLLRVLIESLNSSKSLFNSVKDLLGSIDEVSLTSSGFSLRFSRRPTSTLFSIFSIFGRLKDRIVVELDEIEELSSASPQLLRFLANTFNTYRNIVFIFSGSMFGLMRMLLEPSSTSPLYGRSPARLFLKPFSRETSVNFLKAGFEEHNIDVPDSDILEAVEELDGIVGWLTFYGNSVAVRGLSHRDALKNVFDEGGKLVLEELEHFFRNRDRRRYIVALSAMSIGASWSEIKHALEIKVGNVNDAVLKGIIDALLSAMIIKKEGEKYSVVDPILRKLLLQSSLH</sequence>
<evidence type="ECO:0000259" key="2">
    <source>
        <dbReference type="Pfam" id="PF21100"/>
    </source>
</evidence>
<dbReference type="InterPro" id="IPR048907">
    <property type="entry name" value="WHD_MCM_arc"/>
</dbReference>
<keyword evidence="3" id="KW-0547">Nucleotide-binding</keyword>
<keyword evidence="4" id="KW-1185">Reference proteome</keyword>
<dbReference type="SUPFAM" id="SSF52540">
    <property type="entry name" value="P-loop containing nucleoside triphosphate hydrolases"/>
    <property type="match status" value="1"/>
</dbReference>
<dbReference type="PANTHER" id="PTHR34301:SF8">
    <property type="entry name" value="ATPASE DOMAIN-CONTAINING PROTEIN"/>
    <property type="match status" value="1"/>
</dbReference>
<gene>
    <name evidence="3" type="ORF">D6D85_07385</name>
</gene>
<dbReference type="Gene3D" id="3.40.50.300">
    <property type="entry name" value="P-loop containing nucleotide triphosphate hydrolases"/>
    <property type="match status" value="1"/>
</dbReference>
<evidence type="ECO:0000313" key="3">
    <source>
        <dbReference type="EMBL" id="RSN74830.1"/>
    </source>
</evidence>
<dbReference type="SUPFAM" id="SSF46785">
    <property type="entry name" value="Winged helix' DNA-binding domain"/>
    <property type="match status" value="1"/>
</dbReference>
<dbReference type="InterPro" id="IPR036388">
    <property type="entry name" value="WH-like_DNA-bd_sf"/>
</dbReference>
<dbReference type="GO" id="GO:0005524">
    <property type="term" value="F:ATP binding"/>
    <property type="evidence" value="ECO:0007669"/>
    <property type="project" value="UniProtKB-KW"/>
</dbReference>
<dbReference type="InterPro" id="IPR036390">
    <property type="entry name" value="WH_DNA-bd_sf"/>
</dbReference>
<keyword evidence="3" id="KW-0067">ATP-binding</keyword>
<accession>A0A429GLU8</accession>
<protein>
    <submittedName>
        <fullName evidence="3">ATP-binding protein</fullName>
    </submittedName>
</protein>
<dbReference type="InterPro" id="IPR011579">
    <property type="entry name" value="ATPase_dom"/>
</dbReference>
<dbReference type="InterPro" id="IPR027417">
    <property type="entry name" value="P-loop_NTPase"/>
</dbReference>
<dbReference type="Gene3D" id="1.10.10.10">
    <property type="entry name" value="Winged helix-like DNA-binding domain superfamily/Winged helix DNA-binding domain"/>
    <property type="match status" value="1"/>
</dbReference>
<proteinExistence type="predicted"/>
<feature type="domain" description="ATPase" evidence="1">
    <location>
        <begin position="16"/>
        <end position="242"/>
    </location>
</feature>
<dbReference type="AlphaFoldDB" id="A0A429GLU8"/>
<feature type="domain" description="MCM C-terminal" evidence="2">
    <location>
        <begin position="286"/>
        <end position="343"/>
    </location>
</feature>
<dbReference type="Pfam" id="PF01637">
    <property type="entry name" value="ATPase_2"/>
    <property type="match status" value="1"/>
</dbReference>
<organism evidence="3 4">
    <name type="scientific">Candidatus Methanodesulfokora washburnensis</name>
    <dbReference type="NCBI Taxonomy" id="2478471"/>
    <lineage>
        <taxon>Archaea</taxon>
        <taxon>Thermoproteota</taxon>
        <taxon>Candidatus Korarchaeia</taxon>
        <taxon>Candidatus Korarchaeia incertae sedis</taxon>
        <taxon>Candidatus Methanodesulfokora</taxon>
    </lineage>
</organism>
<evidence type="ECO:0000259" key="1">
    <source>
        <dbReference type="Pfam" id="PF01637"/>
    </source>
</evidence>
<name>A0A429GLU8_9CREN</name>
<dbReference type="EMBL" id="RCOS01000085">
    <property type="protein sequence ID" value="RSN74830.1"/>
    <property type="molecule type" value="Genomic_DNA"/>
</dbReference>
<dbReference type="PANTHER" id="PTHR34301">
    <property type="entry name" value="DNA-BINDING PROTEIN-RELATED"/>
    <property type="match status" value="1"/>
</dbReference>
<reference evidence="3 4" key="1">
    <citation type="submission" date="2018-10" db="EMBL/GenBank/DDBJ databases">
        <title>Co-occurring genomic capacity for anaerobic methane metabolism and dissimilatory sulfite reduction discovered in the Korarchaeota.</title>
        <authorList>
            <person name="Mckay L.J."/>
            <person name="Dlakic M."/>
            <person name="Fields M.W."/>
            <person name="Delmont T.O."/>
            <person name="Eren A.M."/>
            <person name="Jay Z.J."/>
            <person name="Klingelsmith K.B."/>
            <person name="Rusch D.B."/>
            <person name="Inskeep W.P."/>
        </authorList>
    </citation>
    <scope>NUCLEOTIDE SEQUENCE [LARGE SCALE GENOMIC DNA]</scope>
    <source>
        <strain evidence="3 4">MDKW</strain>
    </source>
</reference>
<dbReference type="Proteomes" id="UP000277582">
    <property type="component" value="Unassembled WGS sequence"/>
</dbReference>
<dbReference type="Gene3D" id="1.10.8.60">
    <property type="match status" value="1"/>
</dbReference>
<dbReference type="RefSeq" id="WP_125671376.1">
    <property type="nucleotide sequence ID" value="NZ_RCOS01000085.1"/>
</dbReference>
<dbReference type="Pfam" id="PF21100">
    <property type="entry name" value="WHD_MCM"/>
    <property type="match status" value="1"/>
</dbReference>
<evidence type="ECO:0000313" key="4">
    <source>
        <dbReference type="Proteomes" id="UP000277582"/>
    </source>
</evidence>
<dbReference type="OrthoDB" id="132045at2157"/>